<dbReference type="AlphaFoldDB" id="A0A7R9Q341"/>
<dbReference type="Proteomes" id="UP000759131">
    <property type="component" value="Unassembled WGS sequence"/>
</dbReference>
<dbReference type="InterPro" id="IPR039670">
    <property type="entry name" value="NPC2-like"/>
</dbReference>
<dbReference type="FunFam" id="2.60.40.770:FF:000001">
    <property type="entry name" value="NPC intracellular cholesterol transporter 2"/>
    <property type="match status" value="1"/>
</dbReference>
<dbReference type="GO" id="GO:0032934">
    <property type="term" value="F:sterol binding"/>
    <property type="evidence" value="ECO:0007669"/>
    <property type="project" value="InterPro"/>
</dbReference>
<dbReference type="EMBL" id="CAJPIZ010008132">
    <property type="protein sequence ID" value="CAG2110887.1"/>
    <property type="molecule type" value="Genomic_DNA"/>
</dbReference>
<evidence type="ECO:0000313" key="5">
    <source>
        <dbReference type="EMBL" id="CAD7630457.1"/>
    </source>
</evidence>
<feature type="domain" description="MD-2-related lipid-recognition" evidence="4">
    <location>
        <begin position="3"/>
        <end position="94"/>
    </location>
</feature>
<dbReference type="SMART" id="SM00737">
    <property type="entry name" value="ML"/>
    <property type="match status" value="2"/>
</dbReference>
<accession>A0A7R9Q341</accession>
<keyword evidence="6" id="KW-1185">Reference proteome</keyword>
<dbReference type="EMBL" id="OC862707">
    <property type="protein sequence ID" value="CAD7630457.1"/>
    <property type="molecule type" value="Genomic_DNA"/>
</dbReference>
<protein>
    <recommendedName>
        <fullName evidence="4">MD-2-related lipid-recognition domain-containing protein</fullName>
    </recommendedName>
</protein>
<evidence type="ECO:0000256" key="2">
    <source>
        <dbReference type="ARBA" id="ARBA00006370"/>
    </source>
</evidence>
<evidence type="ECO:0000256" key="3">
    <source>
        <dbReference type="ARBA" id="ARBA00022525"/>
    </source>
</evidence>
<dbReference type="GO" id="GO:0005576">
    <property type="term" value="C:extracellular region"/>
    <property type="evidence" value="ECO:0007669"/>
    <property type="project" value="UniProtKB-SubCell"/>
</dbReference>
<dbReference type="PANTHER" id="PTHR11306">
    <property type="entry name" value="NIEMANN PICK TYPE C2 PROTEIN NPC2-RELATED"/>
    <property type="match status" value="1"/>
</dbReference>
<evidence type="ECO:0000259" key="4">
    <source>
        <dbReference type="SMART" id="SM00737"/>
    </source>
</evidence>
<sequence length="304" mass="33641">RTVGHANYIANADSDKAEWSLHAILGDLDLDLATVIPDFDIDGCKYTPCPVKKGDKKEFSYKLTIPDDTPTVEGAVKARLIGDKGDLFCGTVHEYFTVVNIIQTRHMRIVLNVHYYPQIVLPDNDFSICYRKEQMYTWKIPSEALSSKAPCLEQIIKITMFKIGCFVLLITAVSAWPPPIDCGHAEITNIDITGCTTIPCTFHKGKEVTIDIDYIANQNSTKSEFSFHAIVGGLDLDLSTLIPGFDSDGCHDTHCPIKKGGKKQFSYNLTIPMAAPTIEAEAKLRLIGDKGDLFCTTLYGVIKD</sequence>
<name>A0A7R9Q341_9ACAR</name>
<dbReference type="PANTHER" id="PTHR11306:SF68">
    <property type="entry name" value="NPC INTRACELLULAR CHOLESTEROL TRANSPORTER 2"/>
    <property type="match status" value="1"/>
</dbReference>
<evidence type="ECO:0000256" key="1">
    <source>
        <dbReference type="ARBA" id="ARBA00004613"/>
    </source>
</evidence>
<evidence type="ECO:0000313" key="6">
    <source>
        <dbReference type="Proteomes" id="UP000759131"/>
    </source>
</evidence>
<dbReference type="Pfam" id="PF02221">
    <property type="entry name" value="E1_DerP2_DerF2"/>
    <property type="match status" value="2"/>
</dbReference>
<dbReference type="OrthoDB" id="6489465at2759"/>
<comment type="similarity">
    <text evidence="2">Belongs to the NPC2 family.</text>
</comment>
<gene>
    <name evidence="5" type="ORF">OSB1V03_LOCUS10870</name>
</gene>
<feature type="non-terminal residue" evidence="5">
    <location>
        <position position="1"/>
    </location>
</feature>
<dbReference type="InterPro" id="IPR014756">
    <property type="entry name" value="Ig_E-set"/>
</dbReference>
<comment type="subcellular location">
    <subcellularLocation>
        <location evidence="1">Secreted</location>
    </subcellularLocation>
</comment>
<reference evidence="5" key="1">
    <citation type="submission" date="2020-11" db="EMBL/GenBank/DDBJ databases">
        <authorList>
            <person name="Tran Van P."/>
        </authorList>
    </citation>
    <scope>NUCLEOTIDE SEQUENCE</scope>
</reference>
<dbReference type="GO" id="GO:0015918">
    <property type="term" value="P:sterol transport"/>
    <property type="evidence" value="ECO:0007669"/>
    <property type="project" value="InterPro"/>
</dbReference>
<proteinExistence type="inferred from homology"/>
<dbReference type="SUPFAM" id="SSF81296">
    <property type="entry name" value="E set domains"/>
    <property type="match status" value="2"/>
</dbReference>
<dbReference type="InterPro" id="IPR003172">
    <property type="entry name" value="ML_dom"/>
</dbReference>
<keyword evidence="3" id="KW-0964">Secreted</keyword>
<dbReference type="Gene3D" id="2.60.40.770">
    <property type="match status" value="2"/>
</dbReference>
<organism evidence="5">
    <name type="scientific">Medioppia subpectinata</name>
    <dbReference type="NCBI Taxonomy" id="1979941"/>
    <lineage>
        <taxon>Eukaryota</taxon>
        <taxon>Metazoa</taxon>
        <taxon>Ecdysozoa</taxon>
        <taxon>Arthropoda</taxon>
        <taxon>Chelicerata</taxon>
        <taxon>Arachnida</taxon>
        <taxon>Acari</taxon>
        <taxon>Acariformes</taxon>
        <taxon>Sarcoptiformes</taxon>
        <taxon>Oribatida</taxon>
        <taxon>Brachypylina</taxon>
        <taxon>Oppioidea</taxon>
        <taxon>Oppiidae</taxon>
        <taxon>Medioppia</taxon>
    </lineage>
</organism>
<feature type="domain" description="MD-2-related lipid-recognition" evidence="4">
    <location>
        <begin position="179"/>
        <end position="300"/>
    </location>
</feature>